<feature type="transmembrane region" description="Helical" evidence="5">
    <location>
        <begin position="918"/>
        <end position="939"/>
    </location>
</feature>
<evidence type="ECO:0000256" key="3">
    <source>
        <dbReference type="ARBA" id="ARBA00023002"/>
    </source>
</evidence>
<evidence type="ECO:0000256" key="5">
    <source>
        <dbReference type="SAM" id="Phobius"/>
    </source>
</evidence>
<dbReference type="Pfam" id="PF00106">
    <property type="entry name" value="adh_short"/>
    <property type="match status" value="1"/>
</dbReference>
<dbReference type="EMBL" id="JARKIF010000003">
    <property type="protein sequence ID" value="KAJ7643745.1"/>
    <property type="molecule type" value="Genomic_DNA"/>
</dbReference>
<feature type="transmembrane region" description="Helical" evidence="5">
    <location>
        <begin position="163"/>
        <end position="188"/>
    </location>
</feature>
<keyword evidence="5" id="KW-0472">Membrane</keyword>
<evidence type="ECO:0000313" key="8">
    <source>
        <dbReference type="Proteomes" id="UP001221142"/>
    </source>
</evidence>
<evidence type="ECO:0000256" key="2">
    <source>
        <dbReference type="ARBA" id="ARBA00022857"/>
    </source>
</evidence>
<name>A0AAD7CB04_9AGAR</name>
<dbReference type="AlphaFoldDB" id="A0AAD7CB04"/>
<dbReference type="InterPro" id="IPR002347">
    <property type="entry name" value="SDR_fam"/>
</dbReference>
<dbReference type="Pfam" id="PF20152">
    <property type="entry name" value="DUF6534"/>
    <property type="match status" value="1"/>
</dbReference>
<feature type="transmembrane region" description="Helical" evidence="5">
    <location>
        <begin position="602"/>
        <end position="626"/>
    </location>
</feature>
<feature type="transmembrane region" description="Helical" evidence="5">
    <location>
        <begin position="73"/>
        <end position="93"/>
    </location>
</feature>
<dbReference type="SUPFAM" id="SSF51735">
    <property type="entry name" value="NAD(P)-binding Rossmann-fold domains"/>
    <property type="match status" value="1"/>
</dbReference>
<feature type="transmembrane region" description="Helical" evidence="5">
    <location>
        <begin position="804"/>
        <end position="824"/>
    </location>
</feature>
<sequence length="1160" mass="125500">MSQFLALPLGALTVQLYFYCQAFPKDKPFVKGLVYAAYCIILSAEIIDLDCYFDIFGYGFADISGLIKDRLNWIVGPITAGLLGLVTQTFYAHRMHVLSGNHRAVPSVVLAHCGLYCPFGVDRSSCGSAESILSLQSRRFTIIGGLTKANTGFRRTHALVSKLIWLILGTGSLSALMALTSLALYLALPGKLYYQAPGGVLPYLHANSRIQNSGGRGDELVMMNSNVRFAGPPSSHINTATTNMEMKEMEGVQTNKHIVLGRMPVGLDSSGSEASKAEQASVFTRTIQFMFLYTPLTCRNGSGSGKLCTTVLIRTLSKPRLAFAGFSINCRHQGATNGYFFPLLLVPEAQFVCPPQNSHRRGASGLSAKAGRPNPPGKLLKMSRLPDLTGQIFLVTGGNVGIGKETCRVAPDSAKRAREAIKEICESTGKTDIHFLQLDLADLAAVRKAAEEYLLKEQELHVLINNAGVLYAPGIGPETAQGYDAQFGIHVLGHYFFTKLLMPVLLRTAKGEVSGKPQRVRIVTVSSDAHESTAPKKGIVWDSLQQGDEGFFAAMVHSYANGKGNVLISCELARRYGEQGVVAISLHPGGVDSQLLRHLYPIIAWIVTKMLIYPVSLGVITSLYAATSEAALEMNGGVPNLLGPSAGSKYLSVRRARSWRRWCEDQVDGYQLDLQGCLRWEVSRIAMRYLQVPPCQRATDHETREKQSWESRSYFEWMQAVIGSSLPAQWHKPLPAVIPCITGGAMAEQDLLMTKVGINLEYSPLKALSRWSPSQARLPLSSSMSWNYFYHQAFPKDKPFVKGLVYALYCVILFSAIVDLDSFFNIFGPGFGDISGLTKIRLNWIVGAIGAGLLALASQMFYAHRIYILSDGNRILPGLVLAISLASAAGSFTVAALIAQADSELALRSPRSTAAAGVHLAGTAACDILIAVCMTYYLTKADVGFRRTRALISKLVALIIGTGSLTGTIHAGLALTALISLTLYLALPEKLYYQAPSGLLPYLHANSVLVILNSRLQLPRGRVDEVSGGITISNLQFAGPASNGTNTAPPSTVTNGARVLSTAVATAELDEMKEMEGAASRHVVLSRQMGLNLGSSWTLLDWDSDCNFPDLTEDKVANGSSSVLHTPPAVTYTNLGLGTVTVPYGIRLRNTETVPCRGPW</sequence>
<keyword evidence="5" id="KW-1133">Transmembrane helix</keyword>
<protein>
    <recommendedName>
        <fullName evidence="6">DUF6534 domain-containing protein</fullName>
    </recommendedName>
</protein>
<keyword evidence="5" id="KW-0812">Transmembrane</keyword>
<dbReference type="InterPro" id="IPR036291">
    <property type="entry name" value="NAD(P)-bd_dom_sf"/>
</dbReference>
<evidence type="ECO:0000259" key="6">
    <source>
        <dbReference type="Pfam" id="PF20152"/>
    </source>
</evidence>
<feature type="transmembrane region" description="Helical" evidence="5">
    <location>
        <begin position="875"/>
        <end position="898"/>
    </location>
</feature>
<organism evidence="7 8">
    <name type="scientific">Roridomyces roridus</name>
    <dbReference type="NCBI Taxonomy" id="1738132"/>
    <lineage>
        <taxon>Eukaryota</taxon>
        <taxon>Fungi</taxon>
        <taxon>Dikarya</taxon>
        <taxon>Basidiomycota</taxon>
        <taxon>Agaricomycotina</taxon>
        <taxon>Agaricomycetes</taxon>
        <taxon>Agaricomycetidae</taxon>
        <taxon>Agaricales</taxon>
        <taxon>Marasmiineae</taxon>
        <taxon>Mycenaceae</taxon>
        <taxon>Roridomyces</taxon>
    </lineage>
</organism>
<evidence type="ECO:0000256" key="4">
    <source>
        <dbReference type="SAM" id="MobiDB-lite"/>
    </source>
</evidence>
<dbReference type="PANTHER" id="PTHR24320:SF282">
    <property type="entry name" value="WW DOMAIN-CONTAINING OXIDOREDUCTASE"/>
    <property type="match status" value="1"/>
</dbReference>
<keyword evidence="3" id="KW-0560">Oxidoreductase</keyword>
<feature type="transmembrane region" description="Helical" evidence="5">
    <location>
        <begin position="844"/>
        <end position="863"/>
    </location>
</feature>
<dbReference type="Gene3D" id="3.40.50.720">
    <property type="entry name" value="NAD(P)-binding Rossmann-like Domain"/>
    <property type="match status" value="1"/>
</dbReference>
<dbReference type="GO" id="GO:0016491">
    <property type="term" value="F:oxidoreductase activity"/>
    <property type="evidence" value="ECO:0007669"/>
    <property type="project" value="UniProtKB-KW"/>
</dbReference>
<gene>
    <name evidence="7" type="ORF">FB45DRAFT_1113961</name>
</gene>
<comment type="similarity">
    <text evidence="1">Belongs to the short-chain dehydrogenases/reductases (SDR) family.</text>
</comment>
<evidence type="ECO:0000313" key="7">
    <source>
        <dbReference type="EMBL" id="KAJ7643745.1"/>
    </source>
</evidence>
<dbReference type="PANTHER" id="PTHR24320">
    <property type="entry name" value="RETINOL DEHYDROGENASE"/>
    <property type="match status" value="1"/>
</dbReference>
<feature type="region of interest" description="Disordered" evidence="4">
    <location>
        <begin position="357"/>
        <end position="377"/>
    </location>
</feature>
<proteinExistence type="inferred from homology"/>
<keyword evidence="2" id="KW-0521">NADP</keyword>
<comment type="caution">
    <text evidence="7">The sequence shown here is derived from an EMBL/GenBank/DDBJ whole genome shotgun (WGS) entry which is preliminary data.</text>
</comment>
<accession>A0AAD7CB04</accession>
<dbReference type="Proteomes" id="UP001221142">
    <property type="component" value="Unassembled WGS sequence"/>
</dbReference>
<feature type="transmembrane region" description="Helical" evidence="5">
    <location>
        <begin position="951"/>
        <end position="979"/>
    </location>
</feature>
<keyword evidence="8" id="KW-1185">Reference proteome</keyword>
<dbReference type="InterPro" id="IPR045339">
    <property type="entry name" value="DUF6534"/>
</dbReference>
<feature type="domain" description="DUF6534" evidence="6">
    <location>
        <begin position="923"/>
        <end position="1015"/>
    </location>
</feature>
<dbReference type="PRINTS" id="PR00081">
    <property type="entry name" value="GDHRDH"/>
</dbReference>
<evidence type="ECO:0000256" key="1">
    <source>
        <dbReference type="ARBA" id="ARBA00006484"/>
    </source>
</evidence>
<reference evidence="7" key="1">
    <citation type="submission" date="2023-03" db="EMBL/GenBank/DDBJ databases">
        <title>Massive genome expansion in bonnet fungi (Mycena s.s.) driven by repeated elements and novel gene families across ecological guilds.</title>
        <authorList>
            <consortium name="Lawrence Berkeley National Laboratory"/>
            <person name="Harder C.B."/>
            <person name="Miyauchi S."/>
            <person name="Viragh M."/>
            <person name="Kuo A."/>
            <person name="Thoen E."/>
            <person name="Andreopoulos B."/>
            <person name="Lu D."/>
            <person name="Skrede I."/>
            <person name="Drula E."/>
            <person name="Henrissat B."/>
            <person name="Morin E."/>
            <person name="Kohler A."/>
            <person name="Barry K."/>
            <person name="LaButti K."/>
            <person name="Morin E."/>
            <person name="Salamov A."/>
            <person name="Lipzen A."/>
            <person name="Mereny Z."/>
            <person name="Hegedus B."/>
            <person name="Baldrian P."/>
            <person name="Stursova M."/>
            <person name="Weitz H."/>
            <person name="Taylor A."/>
            <person name="Grigoriev I.V."/>
            <person name="Nagy L.G."/>
            <person name="Martin F."/>
            <person name="Kauserud H."/>
        </authorList>
    </citation>
    <scope>NUCLEOTIDE SEQUENCE</scope>
    <source>
        <strain evidence="7">9284</strain>
    </source>
</reference>